<proteinExistence type="predicted"/>
<protein>
    <submittedName>
        <fullName evidence="1">Uncharacterized protein</fullName>
    </submittedName>
</protein>
<organism evidence="1 2">
    <name type="scientific">Flemingia macrophylla</name>
    <dbReference type="NCBI Taxonomy" id="520843"/>
    <lineage>
        <taxon>Eukaryota</taxon>
        <taxon>Viridiplantae</taxon>
        <taxon>Streptophyta</taxon>
        <taxon>Embryophyta</taxon>
        <taxon>Tracheophyta</taxon>
        <taxon>Spermatophyta</taxon>
        <taxon>Magnoliopsida</taxon>
        <taxon>eudicotyledons</taxon>
        <taxon>Gunneridae</taxon>
        <taxon>Pentapetalae</taxon>
        <taxon>rosids</taxon>
        <taxon>fabids</taxon>
        <taxon>Fabales</taxon>
        <taxon>Fabaceae</taxon>
        <taxon>Papilionoideae</taxon>
        <taxon>50 kb inversion clade</taxon>
        <taxon>NPAAA clade</taxon>
        <taxon>indigoferoid/millettioid clade</taxon>
        <taxon>Phaseoleae</taxon>
        <taxon>Flemingia</taxon>
    </lineage>
</organism>
<accession>A0ABD1MY78</accession>
<evidence type="ECO:0000313" key="2">
    <source>
        <dbReference type="Proteomes" id="UP001603857"/>
    </source>
</evidence>
<evidence type="ECO:0000313" key="1">
    <source>
        <dbReference type="EMBL" id="KAL2340780.1"/>
    </source>
</evidence>
<comment type="caution">
    <text evidence="1">The sequence shown here is derived from an EMBL/GenBank/DDBJ whole genome shotgun (WGS) entry which is preliminary data.</text>
</comment>
<reference evidence="1 2" key="1">
    <citation type="submission" date="2024-08" db="EMBL/GenBank/DDBJ databases">
        <title>Insights into the chromosomal genome structure of Flemingia macrophylla.</title>
        <authorList>
            <person name="Ding Y."/>
            <person name="Zhao Y."/>
            <person name="Bi W."/>
            <person name="Wu M."/>
            <person name="Zhao G."/>
            <person name="Gong Y."/>
            <person name="Li W."/>
            <person name="Zhang P."/>
        </authorList>
    </citation>
    <scope>NUCLEOTIDE SEQUENCE [LARGE SCALE GENOMIC DNA]</scope>
    <source>
        <strain evidence="1">DYQJB</strain>
        <tissue evidence="1">Leaf</tissue>
    </source>
</reference>
<dbReference type="EMBL" id="JBGMDY010000003">
    <property type="protein sequence ID" value="KAL2340780.1"/>
    <property type="molecule type" value="Genomic_DNA"/>
</dbReference>
<sequence length="51" mass="5725">MMTYLYFLPPSLRVLVGLNKSMCNSFNGLEVETSLSDLKKDLLCFPSLHAS</sequence>
<name>A0ABD1MY78_9FABA</name>
<gene>
    <name evidence="1" type="ORF">Fmac_008720</name>
</gene>
<keyword evidence="2" id="KW-1185">Reference proteome</keyword>
<dbReference type="AlphaFoldDB" id="A0ABD1MY78"/>
<dbReference type="Proteomes" id="UP001603857">
    <property type="component" value="Unassembled WGS sequence"/>
</dbReference>